<feature type="compositionally biased region" description="Basic and acidic residues" evidence="1">
    <location>
        <begin position="28"/>
        <end position="58"/>
    </location>
</feature>
<feature type="region of interest" description="Disordered" evidence="1">
    <location>
        <begin position="1"/>
        <end position="58"/>
    </location>
</feature>
<name>A0AA38J088_9CUCU</name>
<dbReference type="EMBL" id="JALNTZ010000001">
    <property type="protein sequence ID" value="KAJ3666823.1"/>
    <property type="molecule type" value="Genomic_DNA"/>
</dbReference>
<comment type="caution">
    <text evidence="2">The sequence shown here is derived from an EMBL/GenBank/DDBJ whole genome shotgun (WGS) entry which is preliminary data.</text>
</comment>
<dbReference type="Proteomes" id="UP001168821">
    <property type="component" value="Unassembled WGS sequence"/>
</dbReference>
<organism evidence="2 3">
    <name type="scientific">Zophobas morio</name>
    <dbReference type="NCBI Taxonomy" id="2755281"/>
    <lineage>
        <taxon>Eukaryota</taxon>
        <taxon>Metazoa</taxon>
        <taxon>Ecdysozoa</taxon>
        <taxon>Arthropoda</taxon>
        <taxon>Hexapoda</taxon>
        <taxon>Insecta</taxon>
        <taxon>Pterygota</taxon>
        <taxon>Neoptera</taxon>
        <taxon>Endopterygota</taxon>
        <taxon>Coleoptera</taxon>
        <taxon>Polyphaga</taxon>
        <taxon>Cucujiformia</taxon>
        <taxon>Tenebrionidae</taxon>
        <taxon>Zophobas</taxon>
    </lineage>
</organism>
<dbReference type="AlphaFoldDB" id="A0AA38J088"/>
<reference evidence="2" key="1">
    <citation type="journal article" date="2023" name="G3 (Bethesda)">
        <title>Whole genome assemblies of Zophobas morio and Tenebrio molitor.</title>
        <authorList>
            <person name="Kaur S."/>
            <person name="Stinson S.A."/>
            <person name="diCenzo G.C."/>
        </authorList>
    </citation>
    <scope>NUCLEOTIDE SEQUENCE</scope>
    <source>
        <strain evidence="2">QUZm001</strain>
    </source>
</reference>
<keyword evidence="3" id="KW-1185">Reference proteome</keyword>
<evidence type="ECO:0000256" key="1">
    <source>
        <dbReference type="SAM" id="MobiDB-lite"/>
    </source>
</evidence>
<gene>
    <name evidence="2" type="ORF">Zmor_002253</name>
</gene>
<proteinExistence type="predicted"/>
<evidence type="ECO:0000313" key="2">
    <source>
        <dbReference type="EMBL" id="KAJ3666823.1"/>
    </source>
</evidence>
<accession>A0AA38J088</accession>
<sequence length="84" mass="10030">MGEEEKQNYNGWKYKREQIERINPSEVAKNKGERSETEERKEGEGIQDEKDRKGKMMAKKAEEEIVKSRNIVENARREQRQIYG</sequence>
<protein>
    <submittedName>
        <fullName evidence="2">Uncharacterized protein</fullName>
    </submittedName>
</protein>
<evidence type="ECO:0000313" key="3">
    <source>
        <dbReference type="Proteomes" id="UP001168821"/>
    </source>
</evidence>